<organism evidence="1 2">
    <name type="scientific">Paenibacillus phoenicis</name>
    <dbReference type="NCBI Taxonomy" id="554117"/>
    <lineage>
        <taxon>Bacteria</taxon>
        <taxon>Bacillati</taxon>
        <taxon>Bacillota</taxon>
        <taxon>Bacilli</taxon>
        <taxon>Bacillales</taxon>
        <taxon>Paenibacillaceae</taxon>
        <taxon>Paenibacillus</taxon>
    </lineage>
</organism>
<keyword evidence="2" id="KW-1185">Reference proteome</keyword>
<evidence type="ECO:0000313" key="2">
    <source>
        <dbReference type="Proteomes" id="UP001292216"/>
    </source>
</evidence>
<evidence type="ECO:0008006" key="3">
    <source>
        <dbReference type="Google" id="ProtNLM"/>
    </source>
</evidence>
<proteinExistence type="predicted"/>
<dbReference type="Proteomes" id="UP001292216">
    <property type="component" value="Unassembled WGS sequence"/>
</dbReference>
<comment type="caution">
    <text evidence="1">The sequence shown here is derived from an EMBL/GenBank/DDBJ whole genome shotgun (WGS) entry which is preliminary data.</text>
</comment>
<reference evidence="1 2" key="1">
    <citation type="submission" date="2023-12" db="EMBL/GenBank/DDBJ databases">
        <title>Whole genome sequencing of Paenibacillus phoenicis isolated from the Phoenix Mars Lander spacecraft assembly facility.</title>
        <authorList>
            <person name="Garcia A."/>
            <person name="Venkateswaran K."/>
        </authorList>
    </citation>
    <scope>NUCLEOTIDE SEQUENCE [LARGE SCALE GENOMIC DNA]</scope>
    <source>
        <strain evidence="1 2">3PO2SA</strain>
    </source>
</reference>
<gene>
    <name evidence="1" type="ORF">U9M73_11570</name>
</gene>
<dbReference type="EMBL" id="JAYERP010000001">
    <property type="protein sequence ID" value="MEA3570637.1"/>
    <property type="molecule type" value="Genomic_DNA"/>
</dbReference>
<sequence>MGHSVRTMMDMSFACLIFVMAATAGLLLFQGGAAALNAAVVSERIQERNVHQTFFPIAGDGSVSGAEVLQSLVQIGDIGVEIVVNGVEYATTMERDDISASSIRLDSRYEPSYERGPDGQLRRIAYVLRGEG</sequence>
<name>A0ABU5PLT6_9BACL</name>
<protein>
    <recommendedName>
        <fullName evidence="3">ABC transporter permease</fullName>
    </recommendedName>
</protein>
<evidence type="ECO:0000313" key="1">
    <source>
        <dbReference type="EMBL" id="MEA3570637.1"/>
    </source>
</evidence>
<accession>A0ABU5PLT6</accession>
<dbReference type="RefSeq" id="WP_178020386.1">
    <property type="nucleotide sequence ID" value="NZ_CBCSKM010000010.1"/>
</dbReference>